<keyword evidence="1" id="KW-1133">Transmembrane helix</keyword>
<feature type="transmembrane region" description="Helical" evidence="1">
    <location>
        <begin position="59"/>
        <end position="79"/>
    </location>
</feature>
<name>A0A7X2LVS9_9BACI</name>
<dbReference type="AlphaFoldDB" id="A0A7X2LVS9"/>
<dbReference type="Proteomes" id="UP000448867">
    <property type="component" value="Unassembled WGS sequence"/>
</dbReference>
<reference evidence="2 3" key="1">
    <citation type="submission" date="2019-11" db="EMBL/GenBank/DDBJ databases">
        <title>Bacillus lacus genome.</title>
        <authorList>
            <person name="Allen C.J."/>
            <person name="Newman J.D."/>
        </authorList>
    </citation>
    <scope>NUCLEOTIDE SEQUENCE [LARGE SCALE GENOMIC DNA]</scope>
    <source>
        <strain evidence="2 3">KCTC 33946</strain>
    </source>
</reference>
<protein>
    <submittedName>
        <fullName evidence="2">Uncharacterized protein</fullName>
    </submittedName>
</protein>
<evidence type="ECO:0000313" key="2">
    <source>
        <dbReference type="EMBL" id="MRX70730.1"/>
    </source>
</evidence>
<evidence type="ECO:0000313" key="3">
    <source>
        <dbReference type="Proteomes" id="UP000448867"/>
    </source>
</evidence>
<keyword evidence="1" id="KW-0812">Transmembrane</keyword>
<keyword evidence="1" id="KW-0472">Membrane</keyword>
<sequence>MKHKQFYNFMLLLFVLATSSELLFDPKETVAIALEEHLSSYNEKEQAESLPMNLDFPGITLKLFALDLIFYCCLAINTYSRKQHSLKVFLLSVFYQSSYFRNLFVCLPK</sequence>
<evidence type="ECO:0000256" key="1">
    <source>
        <dbReference type="SAM" id="Phobius"/>
    </source>
</evidence>
<accession>A0A7X2LVS9</accession>
<dbReference type="EMBL" id="WKKI01000001">
    <property type="protein sequence ID" value="MRX70730.1"/>
    <property type="molecule type" value="Genomic_DNA"/>
</dbReference>
<keyword evidence="3" id="KW-1185">Reference proteome</keyword>
<dbReference type="RefSeq" id="WP_154305853.1">
    <property type="nucleotide sequence ID" value="NZ_WKKI01000001.1"/>
</dbReference>
<gene>
    <name evidence="2" type="ORF">GJU40_00915</name>
</gene>
<proteinExistence type="predicted"/>
<organism evidence="2 3">
    <name type="scientific">Metabacillus lacus</name>
    <dbReference type="NCBI Taxonomy" id="1983721"/>
    <lineage>
        <taxon>Bacteria</taxon>
        <taxon>Bacillati</taxon>
        <taxon>Bacillota</taxon>
        <taxon>Bacilli</taxon>
        <taxon>Bacillales</taxon>
        <taxon>Bacillaceae</taxon>
        <taxon>Metabacillus</taxon>
    </lineage>
</organism>
<comment type="caution">
    <text evidence="2">The sequence shown here is derived from an EMBL/GenBank/DDBJ whole genome shotgun (WGS) entry which is preliminary data.</text>
</comment>